<evidence type="ECO:0000256" key="1">
    <source>
        <dbReference type="PROSITE-ProRule" id="PRU00042"/>
    </source>
</evidence>
<name>A0A9P1D7J1_9DINO</name>
<reference evidence="5" key="1">
    <citation type="submission" date="2022-10" db="EMBL/GenBank/DDBJ databases">
        <authorList>
            <person name="Chen Y."/>
            <person name="Dougan E. K."/>
            <person name="Chan C."/>
            <person name="Rhodes N."/>
            <person name="Thang M."/>
        </authorList>
    </citation>
    <scope>NUCLEOTIDE SEQUENCE</scope>
</reference>
<dbReference type="EMBL" id="CAMXCT020003669">
    <property type="protein sequence ID" value="CAL1159068.1"/>
    <property type="molecule type" value="Genomic_DNA"/>
</dbReference>
<dbReference type="Gene3D" id="3.30.420.10">
    <property type="entry name" value="Ribonuclease H-like superfamily/Ribonuclease H"/>
    <property type="match status" value="1"/>
</dbReference>
<evidence type="ECO:0000256" key="2">
    <source>
        <dbReference type="SAM" id="MobiDB-lite"/>
    </source>
</evidence>
<evidence type="ECO:0000313" key="6">
    <source>
        <dbReference type="EMBL" id="CAL4793005.1"/>
    </source>
</evidence>
<feature type="domain" description="C2H2-type" evidence="4">
    <location>
        <begin position="1547"/>
        <end position="1575"/>
    </location>
</feature>
<protein>
    <recommendedName>
        <fullName evidence="4">C2H2-type domain-containing protein</fullName>
    </recommendedName>
</protein>
<proteinExistence type="predicted"/>
<feature type="transmembrane region" description="Helical" evidence="3">
    <location>
        <begin position="1985"/>
        <end position="2006"/>
    </location>
</feature>
<keyword evidence="1" id="KW-0479">Metal-binding</keyword>
<dbReference type="SUPFAM" id="SSF53098">
    <property type="entry name" value="Ribonuclease H-like"/>
    <property type="match status" value="1"/>
</dbReference>
<dbReference type="InterPro" id="IPR013087">
    <property type="entry name" value="Znf_C2H2_type"/>
</dbReference>
<feature type="transmembrane region" description="Helical" evidence="3">
    <location>
        <begin position="1859"/>
        <end position="1877"/>
    </location>
</feature>
<evidence type="ECO:0000313" key="5">
    <source>
        <dbReference type="EMBL" id="CAI4005693.1"/>
    </source>
</evidence>
<dbReference type="Proteomes" id="UP001152797">
    <property type="component" value="Unassembled WGS sequence"/>
</dbReference>
<feature type="transmembrane region" description="Helical" evidence="3">
    <location>
        <begin position="1889"/>
        <end position="1911"/>
    </location>
</feature>
<evidence type="ECO:0000256" key="3">
    <source>
        <dbReference type="SAM" id="Phobius"/>
    </source>
</evidence>
<dbReference type="EMBL" id="CAMXCT030003669">
    <property type="protein sequence ID" value="CAL4793005.1"/>
    <property type="molecule type" value="Genomic_DNA"/>
</dbReference>
<evidence type="ECO:0000259" key="4">
    <source>
        <dbReference type="PROSITE" id="PS50157"/>
    </source>
</evidence>
<dbReference type="EMBL" id="CAMXCT010003669">
    <property type="protein sequence ID" value="CAI4005693.1"/>
    <property type="molecule type" value="Genomic_DNA"/>
</dbReference>
<accession>A0A9P1D7J1</accession>
<dbReference type="InterPro" id="IPR036397">
    <property type="entry name" value="RNaseH_sf"/>
</dbReference>
<sequence length="2274" mass="254492">MFDFEEVDNAANIVVRVVSANVPEIDEVAFMQRGTRQNPHSQRGSGNQRGGRGSNDGFCFNADAAPFEPDRLPLDHQSAFVQVLFRLWDLRAFAWENEDRSTLVHTFFVDHTDIIPICSPGRMVRIYSDFGHWQQKLKQAWRDKVREGSDLEFLVVSPTPSLLEAEVAACVLLVQSPRADIVSVVVSVFEGEFRPFQLRARITVTVWTNIYLEHILTSIGYFDAVLGMRPTHQCWAWHGDTPLRWGQPLPGSNGFGIVVHLRRLPPLPPPVAAGDEVVTLQLASLLPSQEIPSPAVTLEEETLHTCAVKLLRGHDQVAALPEYVEILAPPSKSSIEDELRTWGHDCRVILCQPHDVAVCFPQDEGPTLERVHFIYVNQDATDSAGVILHSSESLMHEICHMRFLHQLSYEKAVILGERECIAGLKVVDFQESVGTLQQKQSRPRSPKAWPPTRQPVAQFTEVFAKDQQLTLNPTCVLQLGVGFSDLVNFFQSSGTLCDSFEGIDIPEVARPFVDSLQPVQRYDRIIIYVDGSSQSLQKHCAPLWVDLHGIPDSWAFVAIGETYDAPPDQAFCLLGWQAQQVRYEETSPAFAGALRIGSLIAEREGLFFAALWRLCRNENTATLFRSDSQLSCEQAHGTVGCADLDLSFMLFRGIFQALEASLPFGHLQIEHVHGHNGDALNEIADILAKTEGTKSFHLPRQPIDLRHWKHVIPHLWLLFAEHHGGPKFCGHGFDIECPSLPPAQTPVGADEQQPAPLTWRRASWTLSMASANVTTLGLGTGGYQGKLDFLRAQFVAFHLHLLGVQEARSQEGTTLVGNVLRLCSGSAGGHLGVELWCNLNQPICFVNGAPIFFNAGDFQVLHRDPRRLLVRTTSHDVTFLLLVCHAPQSGVSLAERSAWWTQTTELLQGLGKGDHLFLMTDANAGPGEADGIAAYENGFRTSSGTPLLRQFLDEHSLCLPSTASFHTGPKHTWICPDGSQEFCIDFVLRFHVSFSPLAHGRKLWKISILDNNTLTIWQLALNSNGINGPPVLLGPGLERVSTATVFEIWALRSRKLHHRRQLRVVQKIIRNEAIALCFRAWKREHLTREEAPCALEFMEGFAFGISLRCGGLKHAAGLISTAKQLRKELRSAKRAALAKVFDSFFANVSASTILHELKPFIGTANAKKRGLQPLPFVMDEIGIPCADPIAARERWIRFFMQMEAGKRMDATEQRERWIKTLQYLRTDQMDVAIQEVPTLTELEQAMRRTRIGKATGPDHLPAEVFHYFPAAIAKQSFSLMLKTALQGQEPLLHKGGWLFPLWKGKGDKGVCDSYCSILISSHLGKCIHRTLRIKHASVYEKYMQAQQIGGRRRTPVTLGVHQARAFQRIQGARGRSTALIFLDLTEAFYRVIRQLALPLECSDELLAHVAERLCLGPDALFELHELLGRSCAVADASLPLHAQRAFSALHLDTHFGLHGQSDRCVTALGSRFLSLDIMFIWAVSCITAEIYGVRRLLRLGPEDHVSDVEVLVLTGLPSPTELLRLARLRYLSSLISAGSEDLGDTAYGCMKCCKVFKNKAGEGSHMHKAHGYVHPVRLLFQGTQCAICLRQYFTFAKLQQHLRCVEACRTQWYGLSCTLAPAPGIGSCVNRDLEQEHDRLLPPLQALGPQLPPGQEREFDSVDWKLFADLSLILYDTPGACSLEAELRDHIQSRTISWSTCLCTLTALLEHLEIWRFGICTLTNGGVRKSEWRSALEFIVEKMGAENLRITQLRLGTALLWSIVTCCTIYRCWDMAQLRWVLMFHHLLAAAGLDEGLLMSFSASEPFLQRLLRPGSPVTPWMPGLLPRTQTVLGACVYASFLLMAIFQLITYRVSDKDVMIFTGVFLLACTFDRGLFHSTRPSDILKFLVSTLLPGSEVNTYVLLACLYFWSGMYKLRGFFHGFVFQYQFLNFSGISWYLRNFYLTKDYLPRAEFRAFGALGTWIEMLAGIGMILTALPGYGEIFVLLAVAMHVFIFFFGMGPFRWNLMTCYMLLVSSKLCMEGKMGPMDSMEPSHPAMELAPASMAYVAFFGLVIPSIGCLDPETLGRYLGGYRMATFHFAGNEMYHALLISKAALPENQTSTGSIQRLLRQRAQEYDRVTEDLDLFTALLYSDGLDVEGALRRGCGRVEPTLDFEDFDQKYMFVPITWLNCRGPLLNTKWDESLPITDSFVELVLDALGYAEAQLPRGVALLFVAHAVPWLCGQRKRVELFDLADSKWSDRRWCEDAALPWTLLAQAASQTTNCSDAKVPLL</sequence>
<keyword evidence="7" id="KW-1185">Reference proteome</keyword>
<dbReference type="OrthoDB" id="415143at2759"/>
<dbReference type="Gene3D" id="3.60.10.10">
    <property type="entry name" value="Endonuclease/exonuclease/phosphatase"/>
    <property type="match status" value="1"/>
</dbReference>
<keyword evidence="1" id="KW-0862">Zinc</keyword>
<organism evidence="5">
    <name type="scientific">Cladocopium goreaui</name>
    <dbReference type="NCBI Taxonomy" id="2562237"/>
    <lineage>
        <taxon>Eukaryota</taxon>
        <taxon>Sar</taxon>
        <taxon>Alveolata</taxon>
        <taxon>Dinophyceae</taxon>
        <taxon>Suessiales</taxon>
        <taxon>Symbiodiniaceae</taxon>
        <taxon>Cladocopium</taxon>
    </lineage>
</organism>
<feature type="transmembrane region" description="Helical" evidence="3">
    <location>
        <begin position="1920"/>
        <end position="1940"/>
    </location>
</feature>
<evidence type="ECO:0000313" key="7">
    <source>
        <dbReference type="Proteomes" id="UP001152797"/>
    </source>
</evidence>
<gene>
    <name evidence="5" type="ORF">C1SCF055_LOCUS31397</name>
</gene>
<dbReference type="PROSITE" id="PS00028">
    <property type="entry name" value="ZINC_FINGER_C2H2_1"/>
    <property type="match status" value="1"/>
</dbReference>
<dbReference type="GO" id="GO:0003676">
    <property type="term" value="F:nucleic acid binding"/>
    <property type="evidence" value="ECO:0007669"/>
    <property type="project" value="InterPro"/>
</dbReference>
<feature type="region of interest" description="Disordered" evidence="2">
    <location>
        <begin position="31"/>
        <end position="55"/>
    </location>
</feature>
<keyword evidence="3" id="KW-0472">Membrane</keyword>
<comment type="caution">
    <text evidence="5">The sequence shown here is derived from an EMBL/GenBank/DDBJ whole genome shotgun (WGS) entry which is preliminary data.</text>
</comment>
<feature type="transmembrane region" description="Helical" evidence="3">
    <location>
        <begin position="1832"/>
        <end position="1852"/>
    </location>
</feature>
<dbReference type="GO" id="GO:0008270">
    <property type="term" value="F:zinc ion binding"/>
    <property type="evidence" value="ECO:0007669"/>
    <property type="project" value="UniProtKB-KW"/>
</dbReference>
<feature type="transmembrane region" description="Helical" evidence="3">
    <location>
        <begin position="1960"/>
        <end position="1978"/>
    </location>
</feature>
<keyword evidence="3" id="KW-1133">Transmembrane helix</keyword>
<keyword evidence="3" id="KW-0812">Transmembrane</keyword>
<reference evidence="6 7" key="2">
    <citation type="submission" date="2024-05" db="EMBL/GenBank/DDBJ databases">
        <authorList>
            <person name="Chen Y."/>
            <person name="Shah S."/>
            <person name="Dougan E. K."/>
            <person name="Thang M."/>
            <person name="Chan C."/>
        </authorList>
    </citation>
    <scope>NUCLEOTIDE SEQUENCE [LARGE SCALE GENOMIC DNA]</scope>
</reference>
<dbReference type="InterPro" id="IPR012337">
    <property type="entry name" value="RNaseH-like_sf"/>
</dbReference>
<dbReference type="PROSITE" id="PS50157">
    <property type="entry name" value="ZINC_FINGER_C2H2_2"/>
    <property type="match status" value="1"/>
</dbReference>
<dbReference type="InterPro" id="IPR036691">
    <property type="entry name" value="Endo/exonu/phosph_ase_sf"/>
</dbReference>
<dbReference type="SUPFAM" id="SSF56219">
    <property type="entry name" value="DNase I-like"/>
    <property type="match status" value="1"/>
</dbReference>
<keyword evidence="1" id="KW-0863">Zinc-finger</keyword>